<comment type="caution">
    <text evidence="2">The sequence shown here is derived from an EMBL/GenBank/DDBJ whole genome shotgun (WGS) entry which is preliminary data.</text>
</comment>
<dbReference type="Proteomes" id="UP000095039">
    <property type="component" value="Unassembled WGS sequence"/>
</dbReference>
<dbReference type="Gene3D" id="3.60.10.10">
    <property type="entry name" value="Endonuclease/exonuclease/phosphatase"/>
    <property type="match status" value="1"/>
</dbReference>
<name>A0A1E5CCL6_9GAMM</name>
<dbReference type="AlphaFoldDB" id="A0A1E5CCL6"/>
<feature type="domain" description="Endonuclease/exonuclease/phosphatase" evidence="1">
    <location>
        <begin position="20"/>
        <end position="266"/>
    </location>
</feature>
<dbReference type="EMBL" id="AJWN02000032">
    <property type="protein sequence ID" value="OEE62892.1"/>
    <property type="molecule type" value="Genomic_DNA"/>
</dbReference>
<accession>A0A1E5CCL6</accession>
<keyword evidence="3" id="KW-1185">Reference proteome</keyword>
<dbReference type="SUPFAM" id="SSF56219">
    <property type="entry name" value="DNase I-like"/>
    <property type="match status" value="1"/>
</dbReference>
<reference evidence="2 3" key="1">
    <citation type="journal article" date="2012" name="Science">
        <title>Ecological populations of bacteria act as socially cohesive units of antibiotic production and resistance.</title>
        <authorList>
            <person name="Cordero O.X."/>
            <person name="Wildschutte H."/>
            <person name="Kirkup B."/>
            <person name="Proehl S."/>
            <person name="Ngo L."/>
            <person name="Hussain F."/>
            <person name="Le Roux F."/>
            <person name="Mincer T."/>
            <person name="Polz M.F."/>
        </authorList>
    </citation>
    <scope>NUCLEOTIDE SEQUENCE [LARGE SCALE GENOMIC DNA]</scope>
    <source>
        <strain evidence="2 3">FF-454</strain>
    </source>
</reference>
<dbReference type="GO" id="GO:0003824">
    <property type="term" value="F:catalytic activity"/>
    <property type="evidence" value="ECO:0007669"/>
    <property type="project" value="InterPro"/>
</dbReference>
<organism evidence="2 3">
    <name type="scientific">Enterovibrio norvegicus FF-454</name>
    <dbReference type="NCBI Taxonomy" id="1185651"/>
    <lineage>
        <taxon>Bacteria</taxon>
        <taxon>Pseudomonadati</taxon>
        <taxon>Pseudomonadota</taxon>
        <taxon>Gammaproteobacteria</taxon>
        <taxon>Vibrionales</taxon>
        <taxon>Vibrionaceae</taxon>
        <taxon>Enterovibrio</taxon>
    </lineage>
</organism>
<evidence type="ECO:0000313" key="3">
    <source>
        <dbReference type="Proteomes" id="UP000095039"/>
    </source>
</evidence>
<evidence type="ECO:0000259" key="1">
    <source>
        <dbReference type="Pfam" id="PF03372"/>
    </source>
</evidence>
<protein>
    <recommendedName>
        <fullName evidence="1">Endonuclease/exonuclease/phosphatase domain-containing protein</fullName>
    </recommendedName>
</protein>
<dbReference type="InterPro" id="IPR036691">
    <property type="entry name" value="Endo/exonu/phosph_ase_sf"/>
</dbReference>
<gene>
    <name evidence="2" type="ORF">A1OK_20125</name>
</gene>
<proteinExistence type="predicted"/>
<dbReference type="InterPro" id="IPR005135">
    <property type="entry name" value="Endo/exonuclease/phosphatase"/>
</dbReference>
<sequence>MEWLSDKGDMIQSKRDADDYLMMQTISSVIDADLIAFQEVDGPEPLAKVVDPLQYDFYFSDRSLRYKKSRGSHQFTGWAVKKGINVIDHKDYQPLGLPTFLSGGDLRYGTYIEVLRENQPSLHLLSIHLKSGCFNTPVRRNNSCKKLRRQIEALAVWINTRTKLGQEFVIAGDFNHYMNNPYEWAWQTLLEETSTSPLVKLTANTPAKCKARKFNYRTKRWEHVVYNKLIDHIIASPGAIDINSPVEAKQYQYSYHAVSTYRLSDHCPVIVEL</sequence>
<evidence type="ECO:0000313" key="2">
    <source>
        <dbReference type="EMBL" id="OEE62892.1"/>
    </source>
</evidence>
<dbReference type="Pfam" id="PF03372">
    <property type="entry name" value="Exo_endo_phos"/>
    <property type="match status" value="1"/>
</dbReference>